<comment type="similarity">
    <text evidence="14">Belongs to the nematode receptor-like protein str family.</text>
</comment>
<dbReference type="Proteomes" id="UP000008281">
    <property type="component" value="Unassembled WGS sequence"/>
</dbReference>
<proteinExistence type="inferred from homology"/>
<dbReference type="GO" id="GO:0042048">
    <property type="term" value="P:olfactory behavior"/>
    <property type="evidence" value="ECO:0007669"/>
    <property type="project" value="TreeGrafter"/>
</dbReference>
<dbReference type="AlphaFoldDB" id="E3NF73"/>
<dbReference type="eggNOG" id="ENOG502R18S">
    <property type="taxonomic scope" value="Eukaryota"/>
</dbReference>
<feature type="transmembrane region" description="Helical" evidence="19">
    <location>
        <begin position="46"/>
        <end position="71"/>
    </location>
</feature>
<evidence type="ECO:0000256" key="6">
    <source>
        <dbReference type="ARBA" id="ARBA00022725"/>
    </source>
</evidence>
<evidence type="ECO:0000313" key="20">
    <source>
        <dbReference type="EMBL" id="EFO95985.1"/>
    </source>
</evidence>
<protein>
    <recommendedName>
        <fullName evidence="16">Serpentine receptor class r-10</fullName>
    </recommendedName>
    <alternativeName>
        <fullName evidence="17">Odorant response abnormal protein 10</fullName>
    </alternativeName>
    <alternativeName>
        <fullName evidence="18">Olfactory receptor 10</fullName>
    </alternativeName>
</protein>
<dbReference type="HOGENOM" id="CLU_024223_0_0_1"/>
<evidence type="ECO:0000256" key="15">
    <source>
        <dbReference type="ARBA" id="ARBA00064300"/>
    </source>
</evidence>
<evidence type="ECO:0000256" key="13">
    <source>
        <dbReference type="ARBA" id="ARBA00054965"/>
    </source>
</evidence>
<dbReference type="GO" id="GO:0060170">
    <property type="term" value="C:ciliary membrane"/>
    <property type="evidence" value="ECO:0007669"/>
    <property type="project" value="UniProtKB-SubCell"/>
</dbReference>
<evidence type="ECO:0000256" key="5">
    <source>
        <dbReference type="ARBA" id="ARBA00022692"/>
    </source>
</evidence>
<dbReference type="Gene3D" id="1.20.1070.10">
    <property type="entry name" value="Rhodopsin 7-helix transmembrane proteins"/>
    <property type="match status" value="2"/>
</dbReference>
<evidence type="ECO:0000256" key="7">
    <source>
        <dbReference type="ARBA" id="ARBA00022989"/>
    </source>
</evidence>
<keyword evidence="6" id="KW-0552">Olfaction</keyword>
<feature type="transmembrane region" description="Helical" evidence="19">
    <location>
        <begin position="248"/>
        <end position="269"/>
    </location>
</feature>
<evidence type="ECO:0000256" key="11">
    <source>
        <dbReference type="ARBA" id="ARBA00023180"/>
    </source>
</evidence>
<feature type="transmembrane region" description="Helical" evidence="19">
    <location>
        <begin position="484"/>
        <end position="508"/>
    </location>
</feature>
<reference evidence="20" key="1">
    <citation type="submission" date="2007-07" db="EMBL/GenBank/DDBJ databases">
        <title>PCAP assembly of the Caenorhabditis remanei genome.</title>
        <authorList>
            <consortium name="The Caenorhabditis remanei Sequencing Consortium"/>
            <person name="Wilson R.K."/>
        </authorList>
    </citation>
    <scope>NUCLEOTIDE SEQUENCE [LARGE SCALE GENOMIC DNA]</scope>
    <source>
        <strain evidence="20">PB4641</strain>
    </source>
</reference>
<feature type="transmembrane region" description="Helical" evidence="19">
    <location>
        <begin position="528"/>
        <end position="550"/>
    </location>
</feature>
<gene>
    <name evidence="20" type="ORF">CRE_16424</name>
</gene>
<evidence type="ECO:0000256" key="18">
    <source>
        <dbReference type="ARBA" id="ARBA00082489"/>
    </source>
</evidence>
<name>E3NF73_CAERE</name>
<organism evidence="21">
    <name type="scientific">Caenorhabditis remanei</name>
    <name type="common">Caenorhabditis vulgaris</name>
    <dbReference type="NCBI Taxonomy" id="31234"/>
    <lineage>
        <taxon>Eukaryota</taxon>
        <taxon>Metazoa</taxon>
        <taxon>Ecdysozoa</taxon>
        <taxon>Nematoda</taxon>
        <taxon>Chromadorea</taxon>
        <taxon>Rhabditida</taxon>
        <taxon>Rhabditina</taxon>
        <taxon>Rhabditomorpha</taxon>
        <taxon>Rhabditoidea</taxon>
        <taxon>Rhabditidae</taxon>
        <taxon>Peloderinae</taxon>
        <taxon>Caenorhabditis</taxon>
    </lineage>
</organism>
<keyword evidence="7 19" id="KW-1133">Transmembrane helix</keyword>
<sequence>MSDRQWITITNIAGPIGFSLSILSNSILLFLIFSRSSPIKGAYKNMLIVFCAFTVFYSFVEMMLKPLIHLYDDTLFLIQRKRFDMAKWMTRLIPTTYCWCYAMSFCLFALQFLYRYVAVCKPQYVTYFTGGYFYYWLALILSLATSWGLTAAFMFPQTNRTTESFLYVIKNSYDLDPYWADYVAYKYFDTDENHVRWVNILSLFGVLQHGLVISLSFGTLFYCGFQTYVNIQKNTGMSSRTRSLQLQLFRALVAQTCLPMFMMYIPIGFMFTCPYFDLQLGAITNYQTVMAQLYPGIDPFVVLFLIDSYRRTICSFICPANTIKSGMPSQLEFSTTTVKVKPSVSSNGLISNGPEILGDPTFRITWSQPQRMVPTAKNGPKILATIEHFSQSYISMSDRHWILISDIAGPIGFSLTILSSSVLLFLIFSRSSPIKGAYKRMLVVFCVFTMFYSMVEMLLRPLIHIYDDTLYLIQRKRFDMAKGLTRLIPSTYCWCYAMSFCLFALQFLYRYVAVCKPHYVTYFTGGYFYYWLALILSLATSWGLTAAFMFPQTNRTTESFLYVIKTSYELDPYWTDYVAYKYFDTDENHVRWVNVLSLFGVLQHGLVISLSFGTLFYCGIKTYFYIKEHAGMSAKTRNFQLQLFRALVVQTCLSMFMMYIPIGFMFSCPYFDLQLGAITNYQTVMAQLYPGIDPLVVLLIIDSYRKTILCKTKILEKKSNICFKFQRKSARGLSTLGVNRRCMIYQQVSIW</sequence>
<feature type="transmembrane region" description="Helical" evidence="19">
    <location>
        <begin position="643"/>
        <end position="666"/>
    </location>
</feature>
<evidence type="ECO:0000256" key="8">
    <source>
        <dbReference type="ARBA" id="ARBA00023069"/>
    </source>
</evidence>
<keyword evidence="8" id="KW-0969">Cilium</keyword>
<dbReference type="GO" id="GO:0038022">
    <property type="term" value="F:G protein-coupled olfactory receptor activity"/>
    <property type="evidence" value="ECO:0007669"/>
    <property type="project" value="TreeGrafter"/>
</dbReference>
<feature type="transmembrane region" description="Helical" evidence="19">
    <location>
        <begin position="92"/>
        <end position="113"/>
    </location>
</feature>
<dbReference type="STRING" id="31234.E3NF73"/>
<comment type="subcellular location">
    <subcellularLocation>
        <location evidence="1">Cell projection</location>
        <location evidence="1">Cilium membrane</location>
        <topology evidence="1">Multi-pass membrane protein</topology>
    </subcellularLocation>
</comment>
<evidence type="ECO:0000256" key="3">
    <source>
        <dbReference type="ARBA" id="ARBA00022500"/>
    </source>
</evidence>
<evidence type="ECO:0000256" key="9">
    <source>
        <dbReference type="ARBA" id="ARBA00023136"/>
    </source>
</evidence>
<dbReference type="SUPFAM" id="SSF81321">
    <property type="entry name" value="Family A G protein-coupled receptor-like"/>
    <property type="match status" value="2"/>
</dbReference>
<dbReference type="PANTHER" id="PTHR22943">
    <property type="entry name" value="7-TRANSMEMBRANE DOMAIN RECEPTOR C.ELEGANS"/>
    <property type="match status" value="1"/>
</dbReference>
<evidence type="ECO:0000256" key="12">
    <source>
        <dbReference type="ARBA" id="ARBA00023273"/>
    </source>
</evidence>
<evidence type="ECO:0000256" key="10">
    <source>
        <dbReference type="ARBA" id="ARBA00023170"/>
    </source>
</evidence>
<evidence type="ECO:0000256" key="2">
    <source>
        <dbReference type="ARBA" id="ARBA00022475"/>
    </source>
</evidence>
<dbReference type="InterPro" id="IPR019428">
    <property type="entry name" value="7TM_GPCR_serpentine_rcpt_Str"/>
</dbReference>
<keyword evidence="9 19" id="KW-0472">Membrane</keyword>
<feature type="transmembrane region" description="Helical" evidence="19">
    <location>
        <begin position="686"/>
        <end position="704"/>
    </location>
</feature>
<keyword evidence="10" id="KW-0675">Receptor</keyword>
<feature type="transmembrane region" description="Helical" evidence="19">
    <location>
        <begin position="401"/>
        <end position="429"/>
    </location>
</feature>
<evidence type="ECO:0000256" key="4">
    <source>
        <dbReference type="ARBA" id="ARBA00022606"/>
    </source>
</evidence>
<keyword evidence="5 19" id="KW-0812">Transmembrane</keyword>
<feature type="transmembrane region" description="Helical" evidence="19">
    <location>
        <begin position="441"/>
        <end position="463"/>
    </location>
</feature>
<keyword evidence="11" id="KW-0325">Glycoprotein</keyword>
<comment type="subunit">
    <text evidence="15">Interacts with odr-4.</text>
</comment>
<evidence type="ECO:0000256" key="17">
    <source>
        <dbReference type="ARBA" id="ARBA00078653"/>
    </source>
</evidence>
<keyword evidence="3" id="KW-0145">Chemotaxis</keyword>
<evidence type="ECO:0000256" key="19">
    <source>
        <dbReference type="SAM" id="Phobius"/>
    </source>
</evidence>
<evidence type="ECO:0000313" key="21">
    <source>
        <dbReference type="Proteomes" id="UP000008281"/>
    </source>
</evidence>
<dbReference type="OrthoDB" id="5837031at2759"/>
<keyword evidence="2" id="KW-1003">Cell membrane</keyword>
<keyword evidence="21" id="KW-1185">Reference proteome</keyword>
<dbReference type="PANTHER" id="PTHR22943:SF71">
    <property type="entry name" value="SEVEN TM RECEPTOR"/>
    <property type="match status" value="1"/>
</dbReference>
<keyword evidence="4" id="KW-0716">Sensory transduction</keyword>
<dbReference type="InParanoid" id="E3NF73"/>
<feature type="transmembrane region" description="Helical" evidence="19">
    <location>
        <begin position="12"/>
        <end position="34"/>
    </location>
</feature>
<evidence type="ECO:0000256" key="16">
    <source>
        <dbReference type="ARBA" id="ARBA00067967"/>
    </source>
</evidence>
<accession>E3NF73</accession>
<keyword evidence="12" id="KW-0966">Cell projection</keyword>
<evidence type="ECO:0000256" key="14">
    <source>
        <dbReference type="ARBA" id="ARBA00061678"/>
    </source>
</evidence>
<feature type="transmembrane region" description="Helical" evidence="19">
    <location>
        <begin position="133"/>
        <end position="155"/>
    </location>
</feature>
<dbReference type="EMBL" id="DS268632">
    <property type="protein sequence ID" value="EFO95985.1"/>
    <property type="molecule type" value="Genomic_DNA"/>
</dbReference>
<evidence type="ECO:0000256" key="1">
    <source>
        <dbReference type="ARBA" id="ARBA00004272"/>
    </source>
</evidence>
<dbReference type="Pfam" id="PF10326">
    <property type="entry name" value="7TM_GPCR_Str"/>
    <property type="match status" value="2"/>
</dbReference>
<comment type="function">
    <text evidence="13">An odorant receptor which affects chemotaxis to the volatile odorant diacetyl. Specifies AWA neuronal cell fate via the odr-7 pathway.</text>
</comment>
<dbReference type="FunFam" id="1.20.1070.10:FF:000128">
    <property type="entry name" value="Seven TM Receptor"/>
    <property type="match status" value="2"/>
</dbReference>
<dbReference type="GO" id="GO:0006935">
    <property type="term" value="P:chemotaxis"/>
    <property type="evidence" value="ECO:0007669"/>
    <property type="project" value="UniProtKB-KW"/>
</dbReference>